<reference evidence="1 2" key="1">
    <citation type="submission" date="2019-05" db="EMBL/GenBank/DDBJ databases">
        <title>Mikania micrantha, genome provides insights into the molecular mechanism of rapid growth.</title>
        <authorList>
            <person name="Liu B."/>
        </authorList>
    </citation>
    <scope>NUCLEOTIDE SEQUENCE [LARGE SCALE GENOMIC DNA]</scope>
    <source>
        <strain evidence="1">NLD-2019</strain>
        <tissue evidence="1">Leaf</tissue>
    </source>
</reference>
<proteinExistence type="predicted"/>
<dbReference type="EMBL" id="SZYD01000001">
    <property type="protein sequence ID" value="KAD7479095.1"/>
    <property type="molecule type" value="Genomic_DNA"/>
</dbReference>
<gene>
    <name evidence="1" type="ORF">E3N88_02231</name>
</gene>
<dbReference type="Proteomes" id="UP000326396">
    <property type="component" value="Linkage Group LG1"/>
</dbReference>
<sequence length="106" mass="11811">MGTTYAICLRSFALTFTMIMILEQNNQKHFSLAGFTSQFIGRNHTKSPARPGGSAEAGPETIEEAMIFDLRIILNDNIAGQLISTYDKMLKAIEKKVEELKSQQKA</sequence>
<keyword evidence="2" id="KW-1185">Reference proteome</keyword>
<accession>A0A5N6Q379</accession>
<evidence type="ECO:0000313" key="1">
    <source>
        <dbReference type="EMBL" id="KAD7479095.1"/>
    </source>
</evidence>
<evidence type="ECO:0000313" key="2">
    <source>
        <dbReference type="Proteomes" id="UP000326396"/>
    </source>
</evidence>
<name>A0A5N6Q379_9ASTR</name>
<protein>
    <submittedName>
        <fullName evidence="1">Uncharacterized protein</fullName>
    </submittedName>
</protein>
<comment type="caution">
    <text evidence="1">The sequence shown here is derived from an EMBL/GenBank/DDBJ whole genome shotgun (WGS) entry which is preliminary data.</text>
</comment>
<organism evidence="1 2">
    <name type="scientific">Mikania micrantha</name>
    <name type="common">bitter vine</name>
    <dbReference type="NCBI Taxonomy" id="192012"/>
    <lineage>
        <taxon>Eukaryota</taxon>
        <taxon>Viridiplantae</taxon>
        <taxon>Streptophyta</taxon>
        <taxon>Embryophyta</taxon>
        <taxon>Tracheophyta</taxon>
        <taxon>Spermatophyta</taxon>
        <taxon>Magnoliopsida</taxon>
        <taxon>eudicotyledons</taxon>
        <taxon>Gunneridae</taxon>
        <taxon>Pentapetalae</taxon>
        <taxon>asterids</taxon>
        <taxon>campanulids</taxon>
        <taxon>Asterales</taxon>
        <taxon>Asteraceae</taxon>
        <taxon>Asteroideae</taxon>
        <taxon>Heliantheae alliance</taxon>
        <taxon>Eupatorieae</taxon>
        <taxon>Mikania</taxon>
    </lineage>
</organism>
<dbReference type="AlphaFoldDB" id="A0A5N6Q379"/>